<evidence type="ECO:0000259" key="1">
    <source>
        <dbReference type="Pfam" id="PF01381"/>
    </source>
</evidence>
<dbReference type="Pfam" id="PF01381">
    <property type="entry name" value="HTH_3"/>
    <property type="match status" value="1"/>
</dbReference>
<dbReference type="EMBL" id="JARTFS010000001">
    <property type="protein sequence ID" value="MED4400220.1"/>
    <property type="molecule type" value="Genomic_DNA"/>
</dbReference>
<sequence>MIKNNIEKDIKIKCVEADTTQAALAEKIGKTVQYVNRIVKKDDGVINKTFIQMMEGLGYDIRLTYEKRGDYNDE</sequence>
<dbReference type="InterPro" id="IPR001387">
    <property type="entry name" value="Cro/C1-type_HTH"/>
</dbReference>
<accession>A0ABU6NSU7</accession>
<dbReference type="SUPFAM" id="SSF47413">
    <property type="entry name" value="lambda repressor-like DNA-binding domains"/>
    <property type="match status" value="1"/>
</dbReference>
<dbReference type="Proteomes" id="UP001342826">
    <property type="component" value="Unassembled WGS sequence"/>
</dbReference>
<evidence type="ECO:0000313" key="2">
    <source>
        <dbReference type="EMBL" id="MED4400220.1"/>
    </source>
</evidence>
<feature type="domain" description="HTH cro/C1-type" evidence="1">
    <location>
        <begin position="10"/>
        <end position="59"/>
    </location>
</feature>
<proteinExistence type="predicted"/>
<comment type="caution">
    <text evidence="2">The sequence shown here is derived from an EMBL/GenBank/DDBJ whole genome shotgun (WGS) entry which is preliminary data.</text>
</comment>
<dbReference type="InterPro" id="IPR010982">
    <property type="entry name" value="Lambda_DNA-bd_dom_sf"/>
</dbReference>
<gene>
    <name evidence="2" type="ORF">P9271_02460</name>
</gene>
<reference evidence="2 3" key="1">
    <citation type="submission" date="2023-03" db="EMBL/GenBank/DDBJ databases">
        <title>Bacillus Genome Sequencing.</title>
        <authorList>
            <person name="Dunlap C."/>
        </authorList>
    </citation>
    <scope>NUCLEOTIDE SEQUENCE [LARGE SCALE GENOMIC DNA]</scope>
    <source>
        <strain evidence="2 3">NRS-1717</strain>
    </source>
</reference>
<protein>
    <submittedName>
        <fullName evidence="2">Helix-turn-helix transcriptional regulator</fullName>
    </submittedName>
</protein>
<name>A0ABU6NSU7_9BACI</name>
<evidence type="ECO:0000313" key="3">
    <source>
        <dbReference type="Proteomes" id="UP001342826"/>
    </source>
</evidence>
<keyword evidence="3" id="KW-1185">Reference proteome</keyword>
<organism evidence="2 3">
    <name type="scientific">Metabacillus fastidiosus</name>
    <dbReference type="NCBI Taxonomy" id="1458"/>
    <lineage>
        <taxon>Bacteria</taxon>
        <taxon>Bacillati</taxon>
        <taxon>Bacillota</taxon>
        <taxon>Bacilli</taxon>
        <taxon>Bacillales</taxon>
        <taxon>Bacillaceae</taxon>
        <taxon>Metabacillus</taxon>
    </lineage>
</organism>
<dbReference type="RefSeq" id="WP_328014795.1">
    <property type="nucleotide sequence ID" value="NZ_JARTFS010000001.1"/>
</dbReference>